<feature type="transmembrane region" description="Helical" evidence="2">
    <location>
        <begin position="12"/>
        <end position="35"/>
    </location>
</feature>
<dbReference type="InterPro" id="IPR050570">
    <property type="entry name" value="Cell_wall_metabolism_enzyme"/>
</dbReference>
<protein>
    <submittedName>
        <fullName evidence="4">Peptidase family M23</fullName>
    </submittedName>
</protein>
<dbReference type="Pfam" id="PF01551">
    <property type="entry name" value="Peptidase_M23"/>
    <property type="match status" value="1"/>
</dbReference>
<dbReference type="PANTHER" id="PTHR21666">
    <property type="entry name" value="PEPTIDASE-RELATED"/>
    <property type="match status" value="1"/>
</dbReference>
<dbReference type="InterPro" id="IPR011055">
    <property type="entry name" value="Dup_hybrid_motif"/>
</dbReference>
<keyword evidence="2" id="KW-1133">Transmembrane helix</keyword>
<gene>
    <name evidence="4" type="ORF">SAMN05192585_11530</name>
</gene>
<keyword evidence="1" id="KW-0732">Signal</keyword>
<keyword evidence="2" id="KW-0812">Transmembrane</keyword>
<dbReference type="SUPFAM" id="SSF51261">
    <property type="entry name" value="Duplicated hybrid motif"/>
    <property type="match status" value="1"/>
</dbReference>
<keyword evidence="2" id="KW-0472">Membrane</keyword>
<feature type="domain" description="M23ase beta-sheet core" evidence="3">
    <location>
        <begin position="194"/>
        <end position="294"/>
    </location>
</feature>
<dbReference type="PANTHER" id="PTHR21666:SF289">
    <property type="entry name" value="L-ALA--D-GLU ENDOPEPTIDASE"/>
    <property type="match status" value="1"/>
</dbReference>
<dbReference type="GO" id="GO:0004222">
    <property type="term" value="F:metalloendopeptidase activity"/>
    <property type="evidence" value="ECO:0007669"/>
    <property type="project" value="TreeGrafter"/>
</dbReference>
<evidence type="ECO:0000259" key="3">
    <source>
        <dbReference type="Pfam" id="PF01551"/>
    </source>
</evidence>
<name>A0A1H0A4R0_9FIRM</name>
<reference evidence="4 5" key="1">
    <citation type="submission" date="2016-10" db="EMBL/GenBank/DDBJ databases">
        <authorList>
            <person name="de Groot N.N."/>
        </authorList>
    </citation>
    <scope>NUCLEOTIDE SEQUENCE [LARGE SCALE GENOMIC DNA]</scope>
    <source>
        <strain evidence="4 5">CGMCC 1.5012</strain>
    </source>
</reference>
<sequence length="359" mass="41128">MVMRFMLKRKIPWFWVAVVLICAAILVNLACILFYSPAVPANTENCKFIKWVDFTVTEEVMEQTMKLDIDSQKAGVKLDWVDLIAYLAAKYGGNFKRFKSSDLDTVVEKLQAGTPMLELTKDMKYYDYYREAYGAVLDNLVGNYKIQTTESLEKGTVEYEEKYGLKAYSPIAYGYSFAHYDDFGNPRNYGFRRNHLGHDLMGSIGTPIIAVESGVVEEMGWNRFGGWRVGIRSFDGKRFYYYAHMRKNRPYHADLKKGAVVKAGDVIGYLGMTGYSNTENVNGMNVPHLHFGMQLIFDPSQAEGANEIWIDTYQLVSFLEHHKSPVERNDDTKEYYRKYAFIDPSVEALNGKIPQFATP</sequence>
<evidence type="ECO:0000313" key="4">
    <source>
        <dbReference type="EMBL" id="SDN28530.1"/>
    </source>
</evidence>
<dbReference type="Proteomes" id="UP000199182">
    <property type="component" value="Unassembled WGS sequence"/>
</dbReference>
<dbReference type="EMBL" id="FNID01000015">
    <property type="protein sequence ID" value="SDN28530.1"/>
    <property type="molecule type" value="Genomic_DNA"/>
</dbReference>
<evidence type="ECO:0000256" key="2">
    <source>
        <dbReference type="SAM" id="Phobius"/>
    </source>
</evidence>
<dbReference type="InterPro" id="IPR016047">
    <property type="entry name" value="M23ase_b-sheet_dom"/>
</dbReference>
<evidence type="ECO:0000256" key="1">
    <source>
        <dbReference type="ARBA" id="ARBA00022729"/>
    </source>
</evidence>
<organism evidence="4 5">
    <name type="scientific">Acetanaerobacterium elongatum</name>
    <dbReference type="NCBI Taxonomy" id="258515"/>
    <lineage>
        <taxon>Bacteria</taxon>
        <taxon>Bacillati</taxon>
        <taxon>Bacillota</taxon>
        <taxon>Clostridia</taxon>
        <taxon>Eubacteriales</taxon>
        <taxon>Oscillospiraceae</taxon>
        <taxon>Acetanaerobacterium</taxon>
    </lineage>
</organism>
<dbReference type="STRING" id="258515.SAMN05192585_11530"/>
<dbReference type="AlphaFoldDB" id="A0A1H0A4R0"/>
<keyword evidence="5" id="KW-1185">Reference proteome</keyword>
<dbReference type="CDD" id="cd12797">
    <property type="entry name" value="M23_peptidase"/>
    <property type="match status" value="1"/>
</dbReference>
<accession>A0A1H0A4R0</accession>
<evidence type="ECO:0000313" key="5">
    <source>
        <dbReference type="Proteomes" id="UP000199182"/>
    </source>
</evidence>
<proteinExistence type="predicted"/>
<dbReference type="Gene3D" id="2.70.70.10">
    <property type="entry name" value="Glucose Permease (Domain IIA)"/>
    <property type="match status" value="1"/>
</dbReference>